<dbReference type="InterPro" id="IPR002303">
    <property type="entry name" value="Valyl-tRNA_ligase"/>
</dbReference>
<reference evidence="20" key="2">
    <citation type="submission" date="2015-02" db="UniProtKB">
        <authorList>
            <consortium name="EnsemblMetazoa"/>
        </authorList>
    </citation>
    <scope>IDENTIFICATION</scope>
</reference>
<dbReference type="NCBIfam" id="TIGR00422">
    <property type="entry name" value="valS"/>
    <property type="match status" value="1"/>
</dbReference>
<evidence type="ECO:0000256" key="1">
    <source>
        <dbReference type="ARBA" id="ARBA00004496"/>
    </source>
</evidence>
<dbReference type="GO" id="GO:0002161">
    <property type="term" value="F:aminoacyl-tRNA deacylase activity"/>
    <property type="evidence" value="ECO:0007669"/>
    <property type="project" value="InterPro"/>
</dbReference>
<evidence type="ECO:0000256" key="12">
    <source>
        <dbReference type="ARBA" id="ARBA00029936"/>
    </source>
</evidence>
<dbReference type="PANTHER" id="PTHR11946">
    <property type="entry name" value="VALYL-TRNA SYNTHETASES"/>
    <property type="match status" value="1"/>
</dbReference>
<evidence type="ECO:0000256" key="7">
    <source>
        <dbReference type="ARBA" id="ARBA00022741"/>
    </source>
</evidence>
<evidence type="ECO:0000259" key="19">
    <source>
        <dbReference type="PROSITE" id="PS50102"/>
    </source>
</evidence>
<dbReference type="CDD" id="cd00817">
    <property type="entry name" value="ValRS_core"/>
    <property type="match status" value="1"/>
</dbReference>
<evidence type="ECO:0000256" key="14">
    <source>
        <dbReference type="ARBA" id="ARBA00047552"/>
    </source>
</evidence>
<dbReference type="InterPro" id="IPR009080">
    <property type="entry name" value="tRNAsynth_Ia_anticodon-bd"/>
</dbReference>
<organism evidence="20 21">
    <name type="scientific">Strigamia maritima</name>
    <name type="common">European centipede</name>
    <name type="synonym">Geophilus maritimus</name>
    <dbReference type="NCBI Taxonomy" id="126957"/>
    <lineage>
        <taxon>Eukaryota</taxon>
        <taxon>Metazoa</taxon>
        <taxon>Ecdysozoa</taxon>
        <taxon>Arthropoda</taxon>
        <taxon>Myriapoda</taxon>
        <taxon>Chilopoda</taxon>
        <taxon>Pleurostigmophora</taxon>
        <taxon>Geophilomorpha</taxon>
        <taxon>Linotaeniidae</taxon>
        <taxon>Strigamia</taxon>
    </lineage>
</organism>
<dbReference type="InterPro" id="IPR001412">
    <property type="entry name" value="aa-tRNA-synth_I_CS"/>
</dbReference>
<dbReference type="InterPro" id="IPR035979">
    <property type="entry name" value="RBD_domain_sf"/>
</dbReference>
<feature type="compositionally biased region" description="Basic residues" evidence="18">
    <location>
        <begin position="173"/>
        <end position="191"/>
    </location>
</feature>
<dbReference type="SUPFAM" id="SSF52374">
    <property type="entry name" value="Nucleotidylyl transferase"/>
    <property type="match status" value="1"/>
</dbReference>
<dbReference type="SUPFAM" id="SSF47323">
    <property type="entry name" value="Anticodon-binding domain of a subclass of class I aminoacyl-tRNA synthetases"/>
    <property type="match status" value="1"/>
</dbReference>
<dbReference type="HOGENOM" id="CLU_001493_0_0_1"/>
<evidence type="ECO:0000256" key="13">
    <source>
        <dbReference type="ARBA" id="ARBA00030780"/>
    </source>
</evidence>
<comment type="catalytic activity">
    <reaction evidence="14">
        <text>tRNA(Val) + L-valine + ATP = L-valyl-tRNA(Val) + AMP + diphosphate</text>
        <dbReference type="Rhea" id="RHEA:10704"/>
        <dbReference type="Rhea" id="RHEA-COMP:9672"/>
        <dbReference type="Rhea" id="RHEA-COMP:9708"/>
        <dbReference type="ChEBI" id="CHEBI:30616"/>
        <dbReference type="ChEBI" id="CHEBI:33019"/>
        <dbReference type="ChEBI" id="CHEBI:57762"/>
        <dbReference type="ChEBI" id="CHEBI:78442"/>
        <dbReference type="ChEBI" id="CHEBI:78537"/>
        <dbReference type="ChEBI" id="CHEBI:456215"/>
        <dbReference type="EC" id="6.1.1.9"/>
    </reaction>
</comment>
<proteinExistence type="inferred from homology"/>
<dbReference type="Pfam" id="PF08264">
    <property type="entry name" value="Anticodon_1"/>
    <property type="match status" value="1"/>
</dbReference>
<dbReference type="SMART" id="SM00360">
    <property type="entry name" value="RRM"/>
    <property type="match status" value="1"/>
</dbReference>
<evidence type="ECO:0000256" key="18">
    <source>
        <dbReference type="SAM" id="MobiDB-lite"/>
    </source>
</evidence>
<dbReference type="GO" id="GO:0003723">
    <property type="term" value="F:RNA binding"/>
    <property type="evidence" value="ECO:0007669"/>
    <property type="project" value="UniProtKB-UniRule"/>
</dbReference>
<dbReference type="InterPro" id="IPR009008">
    <property type="entry name" value="Val/Leu/Ile-tRNA-synth_edit"/>
</dbReference>
<name>T1J7T2_STRMM</name>
<evidence type="ECO:0000256" key="2">
    <source>
        <dbReference type="ARBA" id="ARBA00005594"/>
    </source>
</evidence>
<feature type="region of interest" description="Disordered" evidence="18">
    <location>
        <begin position="164"/>
        <end position="194"/>
    </location>
</feature>
<evidence type="ECO:0000256" key="3">
    <source>
        <dbReference type="ARBA" id="ARBA00013169"/>
    </source>
</evidence>
<dbReference type="Pfam" id="PF00133">
    <property type="entry name" value="tRNA-synt_1"/>
    <property type="match status" value="1"/>
</dbReference>
<keyword evidence="7 16" id="KW-0547">Nucleotide-binding</keyword>
<sequence>MATKTNAIPVPDTPTEQHEEKRLWIGNLDSRVTEYQLIKLLKKYGEVQKFDFLFHKSGPQQGQPRGYCFVTYKTRGEAKHALKTLDGFLALSKQLSVKWAHQKIEDDDSVNSYSSSTTASQTPGEISIATKICAIEAKLKLMEQEKKSDSAVLQPTLSAYTQGITRQSQQKSVSRHQTKPYQKRNFQKKPSRTQVTGPLPAAYITDIVENSWYEWWEEQGFFKPEYNANAKEKFSIILPPPNVTGNLHIGHALTNTIQDALVRWHRMNGRCTVWFPGCDHAGIATQVIVEKILWQEEKKTRHDIGEEKFLEYVWKWKTKKEKVIYEQLRRLGSSLDWSRSVFTMDKRFARAVNEAFIQLHDEGLIFREAKMINWCCHLQSTISDIEVENVEIPGRTQLTIPGYKNSVEFGVMYYIKYKTEPNSSGHEFITVATTRPETIFGDVAVCFHPEATKLTSDEKCCFQNGMTVYNPLNGEKMMLYVDKTVDPNFGTGAVKITPAHDGNDLNRAKEFKIQNFVEVIDDKGLMNENCGEFKGLPRYEARKAVVEKLKGKQLLLREESHAMVLPVCSRSGDVIEQKIKLQWFLKTDSLAQKAMDVVKDGHLQIIPDRYEKLWFRWLNNSQDWCLSRQLAWGHRIPAYKVLNNKSDIWVSARNLEEAIKKAAKQLGVEKNSIKLEQEKDVLDTWFSSSLFPFACMGWPEKTSDLEKFYPLDLMETGNDILLFWIARMVMLGLKLTNVLPFNRVLLHGIVCDIHGRKMSKSLGNVIDPLDIINGISLEQLQEQSKNLYNSGILSDHELKIALDGQKKDYPDGIAPSCADAVRFALCTYNIKDQSLNLDVKRTLRYRLFCNKIWQASKFVFSVLELTDDPSKLDIKNVEHKLTLLDKWILSSLSNMVEKCNEGFTTFTLHSVTNNIHEFFYTRFCDVYLEAVKPIIRSGNKSEIEVVVTVLLTCLHSSLLAMSPFMPFLTEELYQRLPIMDKAISVTVARYPEMKKWSEWKNQPVEDNMDVILGIVQAVRGVCNDFLVKQPAVVVNGSAVMCDEISRFKFILKNLLKLSSLSIVTDHRSLDSEVSKSIKSDVSVHVSSEGNKANQERLILDLSNRKISTNKKLDKLIARMNSPYYLKTKTPETHETYSAKKAALEAKVNELKNNINVLKRLVKS</sequence>
<dbReference type="PROSITE" id="PS00178">
    <property type="entry name" value="AA_TRNA_LIGASE_I"/>
    <property type="match status" value="1"/>
</dbReference>
<evidence type="ECO:0000256" key="9">
    <source>
        <dbReference type="ARBA" id="ARBA00022884"/>
    </source>
</evidence>
<evidence type="ECO:0000256" key="10">
    <source>
        <dbReference type="ARBA" id="ARBA00022917"/>
    </source>
</evidence>
<dbReference type="PRINTS" id="PR00986">
    <property type="entry name" value="TRNASYNTHVAL"/>
</dbReference>
<keyword evidence="17" id="KW-0175">Coiled coil</keyword>
<keyword evidence="5" id="KW-0963">Cytoplasm</keyword>
<dbReference type="OMA" id="PPNCATN"/>
<dbReference type="FunFam" id="3.40.50.620:FF:000078">
    <property type="entry name" value="Valine--tRNA ligase, mitochondrial"/>
    <property type="match status" value="1"/>
</dbReference>
<keyword evidence="10 16" id="KW-0648">Protein biosynthesis</keyword>
<keyword evidence="21" id="KW-1185">Reference proteome</keyword>
<comment type="similarity">
    <text evidence="2 16">Belongs to the class-I aminoacyl-tRNA synthetase family.</text>
</comment>
<evidence type="ECO:0000256" key="17">
    <source>
        <dbReference type="SAM" id="Coils"/>
    </source>
</evidence>
<dbReference type="STRING" id="126957.T1J7T2"/>
<dbReference type="NCBIfam" id="NF004349">
    <property type="entry name" value="PRK05729.1"/>
    <property type="match status" value="1"/>
</dbReference>
<evidence type="ECO:0000313" key="21">
    <source>
        <dbReference type="Proteomes" id="UP000014500"/>
    </source>
</evidence>
<dbReference type="InterPro" id="IPR002300">
    <property type="entry name" value="aa-tRNA-synth_Ia"/>
</dbReference>
<dbReference type="SUPFAM" id="SSF54928">
    <property type="entry name" value="RNA-binding domain, RBD"/>
    <property type="match status" value="1"/>
</dbReference>
<dbReference type="InterPro" id="IPR012677">
    <property type="entry name" value="Nucleotide-bd_a/b_plait_sf"/>
</dbReference>
<evidence type="ECO:0000256" key="4">
    <source>
        <dbReference type="ARBA" id="ARBA00021141"/>
    </source>
</evidence>
<dbReference type="InterPro" id="IPR014729">
    <property type="entry name" value="Rossmann-like_a/b/a_fold"/>
</dbReference>
<evidence type="ECO:0000256" key="8">
    <source>
        <dbReference type="ARBA" id="ARBA00022840"/>
    </source>
</evidence>
<dbReference type="PROSITE" id="PS50102">
    <property type="entry name" value="RRM"/>
    <property type="match status" value="1"/>
</dbReference>
<dbReference type="Gene3D" id="1.10.730.10">
    <property type="entry name" value="Isoleucyl-tRNA Synthetase, Domain 1"/>
    <property type="match status" value="1"/>
</dbReference>
<evidence type="ECO:0000256" key="15">
    <source>
        <dbReference type="PROSITE-ProRule" id="PRU00176"/>
    </source>
</evidence>
<dbReference type="SUPFAM" id="SSF50677">
    <property type="entry name" value="ValRS/IleRS/LeuRS editing domain"/>
    <property type="match status" value="1"/>
</dbReference>
<dbReference type="GO" id="GO:0005524">
    <property type="term" value="F:ATP binding"/>
    <property type="evidence" value="ECO:0007669"/>
    <property type="project" value="UniProtKB-KW"/>
</dbReference>
<dbReference type="eggNOG" id="KOG0432">
    <property type="taxonomic scope" value="Eukaryota"/>
</dbReference>
<reference evidence="21" key="1">
    <citation type="submission" date="2011-05" db="EMBL/GenBank/DDBJ databases">
        <authorList>
            <person name="Richards S.R."/>
            <person name="Qu J."/>
            <person name="Jiang H."/>
            <person name="Jhangiani S.N."/>
            <person name="Agravi P."/>
            <person name="Goodspeed R."/>
            <person name="Gross S."/>
            <person name="Mandapat C."/>
            <person name="Jackson L."/>
            <person name="Mathew T."/>
            <person name="Pu L."/>
            <person name="Thornton R."/>
            <person name="Saada N."/>
            <person name="Wilczek-Boney K.B."/>
            <person name="Lee S."/>
            <person name="Kovar C."/>
            <person name="Wu Y."/>
            <person name="Scherer S.E."/>
            <person name="Worley K.C."/>
            <person name="Muzny D.M."/>
            <person name="Gibbs R."/>
        </authorList>
    </citation>
    <scope>NUCLEOTIDE SEQUENCE</scope>
    <source>
        <strain evidence="21">Brora</strain>
    </source>
</reference>
<keyword evidence="11 16" id="KW-0030">Aminoacyl-tRNA synthetase</keyword>
<dbReference type="InterPro" id="IPR000504">
    <property type="entry name" value="RRM_dom"/>
</dbReference>
<dbReference type="PANTHER" id="PTHR11946:SF109">
    <property type="entry name" value="VALINE--TRNA LIGASE"/>
    <property type="match status" value="1"/>
</dbReference>
<keyword evidence="9 15" id="KW-0694">RNA-binding</keyword>
<dbReference type="Gene3D" id="3.40.50.620">
    <property type="entry name" value="HUPs"/>
    <property type="match status" value="2"/>
</dbReference>
<dbReference type="InterPro" id="IPR013155">
    <property type="entry name" value="M/V/L/I-tRNA-synth_anticd-bd"/>
</dbReference>
<dbReference type="GO" id="GO:0005829">
    <property type="term" value="C:cytosol"/>
    <property type="evidence" value="ECO:0007669"/>
    <property type="project" value="TreeGrafter"/>
</dbReference>
<protein>
    <recommendedName>
        <fullName evidence="4">Probable RNA-binding protein 18</fullName>
        <ecNumber evidence="3">6.1.1.9</ecNumber>
    </recommendedName>
    <alternativeName>
        <fullName evidence="13">RNA-binding motif protein 18</fullName>
    </alternativeName>
    <alternativeName>
        <fullName evidence="12">Valyl-tRNA synthetase</fullName>
    </alternativeName>
</protein>
<keyword evidence="8 16" id="KW-0067">ATP-binding</keyword>
<comment type="subcellular location">
    <subcellularLocation>
        <location evidence="1">Cytoplasm</location>
    </subcellularLocation>
</comment>
<dbReference type="EnsemblMetazoa" id="SMAR009737-RA">
    <property type="protein sequence ID" value="SMAR009737-PA"/>
    <property type="gene ID" value="SMAR009737"/>
</dbReference>
<dbReference type="EC" id="6.1.1.9" evidence="3"/>
<dbReference type="InterPro" id="IPR033705">
    <property type="entry name" value="Anticodon_Ia_Val"/>
</dbReference>
<feature type="domain" description="RRM" evidence="19">
    <location>
        <begin position="21"/>
        <end position="102"/>
    </location>
</feature>
<dbReference type="Proteomes" id="UP000014500">
    <property type="component" value="Unassembled WGS sequence"/>
</dbReference>
<evidence type="ECO:0000256" key="11">
    <source>
        <dbReference type="ARBA" id="ARBA00023146"/>
    </source>
</evidence>
<evidence type="ECO:0000313" key="20">
    <source>
        <dbReference type="EnsemblMetazoa" id="SMAR009737-PA"/>
    </source>
</evidence>
<dbReference type="GO" id="GO:0006438">
    <property type="term" value="P:valyl-tRNA aminoacylation"/>
    <property type="evidence" value="ECO:0007669"/>
    <property type="project" value="InterPro"/>
</dbReference>
<evidence type="ECO:0000256" key="5">
    <source>
        <dbReference type="ARBA" id="ARBA00022490"/>
    </source>
</evidence>
<keyword evidence="6 16" id="KW-0436">Ligase</keyword>
<dbReference type="Pfam" id="PF00076">
    <property type="entry name" value="RRM_1"/>
    <property type="match status" value="1"/>
</dbReference>
<accession>T1J7T2</accession>
<dbReference type="InterPro" id="IPR039157">
    <property type="entry name" value="RBM18_RRM"/>
</dbReference>
<dbReference type="PhylomeDB" id="T1J7T2"/>
<evidence type="ECO:0000256" key="16">
    <source>
        <dbReference type="RuleBase" id="RU363035"/>
    </source>
</evidence>
<dbReference type="GO" id="GO:0004832">
    <property type="term" value="F:valine-tRNA ligase activity"/>
    <property type="evidence" value="ECO:0007669"/>
    <property type="project" value="UniProtKB-EC"/>
</dbReference>
<dbReference type="CDD" id="cd07962">
    <property type="entry name" value="Anticodon_Ia_Val"/>
    <property type="match status" value="1"/>
</dbReference>
<feature type="coiled-coil region" evidence="17">
    <location>
        <begin position="1133"/>
        <end position="1160"/>
    </location>
</feature>
<dbReference type="AlphaFoldDB" id="T1J7T2"/>
<dbReference type="EMBL" id="JH431939">
    <property type="status" value="NOT_ANNOTATED_CDS"/>
    <property type="molecule type" value="Genomic_DNA"/>
</dbReference>
<dbReference type="Gene3D" id="3.30.70.330">
    <property type="match status" value="1"/>
</dbReference>
<evidence type="ECO:0000256" key="6">
    <source>
        <dbReference type="ARBA" id="ARBA00022598"/>
    </source>
</evidence>
<dbReference type="CDD" id="cd12355">
    <property type="entry name" value="RRM_RBM18"/>
    <property type="match status" value="1"/>
</dbReference>
<dbReference type="FunFam" id="3.40.50.620:FF:000020">
    <property type="entry name" value="Valine--tRNA ligase, mitochondrial"/>
    <property type="match status" value="1"/>
</dbReference>